<keyword evidence="6" id="KW-0732">Signal</keyword>
<dbReference type="GO" id="GO:0070005">
    <property type="term" value="F:cysteine-type aminopeptidase activity"/>
    <property type="evidence" value="ECO:0007669"/>
    <property type="project" value="InterPro"/>
</dbReference>
<evidence type="ECO:0000256" key="6">
    <source>
        <dbReference type="SAM" id="SignalP"/>
    </source>
</evidence>
<feature type="signal peptide" evidence="6">
    <location>
        <begin position="1"/>
        <end position="19"/>
    </location>
</feature>
<dbReference type="OrthoDB" id="9814054at2"/>
<keyword evidence="3 4" id="KW-0788">Thiol protease</keyword>
<gene>
    <name evidence="7" type="ORF">E4635_04065</name>
</gene>
<dbReference type="Gene3D" id="3.90.70.10">
    <property type="entry name" value="Cysteine proteinases"/>
    <property type="match status" value="1"/>
</dbReference>
<keyword evidence="4 7" id="KW-0031">Aminopeptidase</keyword>
<proteinExistence type="inferred from homology"/>
<feature type="chain" id="PRO_5021217531" description="Aminopeptidase" evidence="6">
    <location>
        <begin position="20"/>
        <end position="372"/>
    </location>
</feature>
<evidence type="ECO:0000256" key="1">
    <source>
        <dbReference type="ARBA" id="ARBA00022670"/>
    </source>
</evidence>
<evidence type="ECO:0000256" key="2">
    <source>
        <dbReference type="ARBA" id="ARBA00022801"/>
    </source>
</evidence>
<accession>A0A4Z0L914</accession>
<protein>
    <recommendedName>
        <fullName evidence="4">Aminopeptidase</fullName>
    </recommendedName>
</protein>
<evidence type="ECO:0000256" key="4">
    <source>
        <dbReference type="PIRNR" id="PIRNR005700"/>
    </source>
</evidence>
<dbReference type="AlphaFoldDB" id="A0A4Z0L914"/>
<dbReference type="Proteomes" id="UP000297407">
    <property type="component" value="Unassembled WGS sequence"/>
</dbReference>
<comment type="similarity">
    <text evidence="4">Belongs to the peptidase C1 family.</text>
</comment>
<keyword evidence="2 4" id="KW-0378">Hydrolase</keyword>
<keyword evidence="8" id="KW-1185">Reference proteome</keyword>
<evidence type="ECO:0000256" key="3">
    <source>
        <dbReference type="ARBA" id="ARBA00022807"/>
    </source>
</evidence>
<dbReference type="InterPro" id="IPR004134">
    <property type="entry name" value="Peptidase_C1B"/>
</dbReference>
<sequence length="372" mass="41492">MKKLFVSAALLGLIFAANAQKYEFQTVTDLEALPVISQGNSGTCWSFSTSSFLESEIIRLTGKKIDLSEMYQVRNTYPKKAENYILRQGKTQFGEGGLAHDVINSAADYGIVPNSVYTGLNGTYENHNHSEMVAVIESMLKTYVDNPAKKLSPNWRNAVAAILDVYMGKNPAEFTFEGKKYTPLSFLAMTKIKPADYVTITSFTHVPNYRPFILNIPDNFSNGSFYNLPLTEFIDNIDHALATGYTVELDCDVSEPTFSAKNGVAVIPADSEDDKTILTEIKPEKAITPEYRQQEFENLTTTDDHLMHIVGKMKDQKGNVYYKVKNSWGTDGKRVANGGYVYMSVAYMKLKAISVLVHKEALQKSTKQNLGL</sequence>
<dbReference type="PANTHER" id="PTHR10363">
    <property type="entry name" value="BLEOMYCIN HYDROLASE"/>
    <property type="match status" value="1"/>
</dbReference>
<dbReference type="InterPro" id="IPR038765">
    <property type="entry name" value="Papain-like_cys_pep_sf"/>
</dbReference>
<dbReference type="GO" id="GO:0005737">
    <property type="term" value="C:cytoplasm"/>
    <property type="evidence" value="ECO:0007669"/>
    <property type="project" value="TreeGrafter"/>
</dbReference>
<dbReference type="GO" id="GO:0006508">
    <property type="term" value="P:proteolysis"/>
    <property type="evidence" value="ECO:0007669"/>
    <property type="project" value="UniProtKB-KW"/>
</dbReference>
<name>A0A4Z0L914_9FLAO</name>
<dbReference type="EMBL" id="SRLH01000002">
    <property type="protein sequence ID" value="TGD59034.1"/>
    <property type="molecule type" value="Genomic_DNA"/>
</dbReference>
<feature type="active site" evidence="5">
    <location>
        <position position="326"/>
    </location>
</feature>
<dbReference type="SUPFAM" id="SSF54001">
    <property type="entry name" value="Cysteine proteinases"/>
    <property type="match status" value="1"/>
</dbReference>
<dbReference type="PIRSF" id="PIRSF005700">
    <property type="entry name" value="PepC"/>
    <property type="match status" value="1"/>
</dbReference>
<dbReference type="GO" id="GO:0043418">
    <property type="term" value="P:homocysteine catabolic process"/>
    <property type="evidence" value="ECO:0007669"/>
    <property type="project" value="TreeGrafter"/>
</dbReference>
<dbReference type="PROSITE" id="PS00139">
    <property type="entry name" value="THIOL_PROTEASE_CYS"/>
    <property type="match status" value="1"/>
</dbReference>
<dbReference type="Pfam" id="PF03051">
    <property type="entry name" value="Peptidase_C1_2"/>
    <property type="match status" value="1"/>
</dbReference>
<feature type="active site" evidence="5">
    <location>
        <position position="305"/>
    </location>
</feature>
<evidence type="ECO:0000313" key="8">
    <source>
        <dbReference type="Proteomes" id="UP000297407"/>
    </source>
</evidence>
<keyword evidence="1 4" id="KW-0645">Protease</keyword>
<evidence type="ECO:0000256" key="5">
    <source>
        <dbReference type="PIRSR" id="PIRSR005700-1"/>
    </source>
</evidence>
<feature type="active site" evidence="5">
    <location>
        <position position="44"/>
    </location>
</feature>
<dbReference type="RefSeq" id="WP_135525344.1">
    <property type="nucleotide sequence ID" value="NZ_SRLH01000002.1"/>
</dbReference>
<comment type="caution">
    <text evidence="7">The sequence shown here is derived from an EMBL/GenBank/DDBJ whole genome shotgun (WGS) entry which is preliminary data.</text>
</comment>
<reference evidence="7 8" key="1">
    <citation type="submission" date="2019-04" db="EMBL/GenBank/DDBJ databases">
        <title>Flavobacterium sp. strain DS2-A Genome sequencing and assembly.</title>
        <authorList>
            <person name="Kim I."/>
        </authorList>
    </citation>
    <scope>NUCLEOTIDE SEQUENCE [LARGE SCALE GENOMIC DNA]</scope>
    <source>
        <strain evidence="7 8">DS2-A</strain>
    </source>
</reference>
<evidence type="ECO:0000313" key="7">
    <source>
        <dbReference type="EMBL" id="TGD59034.1"/>
    </source>
</evidence>
<dbReference type="InterPro" id="IPR000169">
    <property type="entry name" value="Pept_cys_AS"/>
</dbReference>
<dbReference type="PANTHER" id="PTHR10363:SF2">
    <property type="entry name" value="BLEOMYCIN HYDROLASE"/>
    <property type="match status" value="1"/>
</dbReference>
<dbReference type="GO" id="GO:0009636">
    <property type="term" value="P:response to toxic substance"/>
    <property type="evidence" value="ECO:0007669"/>
    <property type="project" value="TreeGrafter"/>
</dbReference>
<organism evidence="7 8">
    <name type="scientific">Flavobacterium humi</name>
    <dbReference type="NCBI Taxonomy" id="2562683"/>
    <lineage>
        <taxon>Bacteria</taxon>
        <taxon>Pseudomonadati</taxon>
        <taxon>Bacteroidota</taxon>
        <taxon>Flavobacteriia</taxon>
        <taxon>Flavobacteriales</taxon>
        <taxon>Flavobacteriaceae</taxon>
        <taxon>Flavobacterium</taxon>
    </lineage>
</organism>